<sequence length="224" mass="26150">MLMKPVSLSSKKELMLNELIEFMKHYNAKYKKSKCEFEIFENEVSKICMLNFINRGSHLALRTFLYISIDGINKEFKKLAKNTVCPPYIYGGEITEICEHFDIKIGREYTEQIITSDTRINDIITEWKNDFIKICIPFFDKYSSPSELNKEINDINQLKLPPLALSTSNRILKGSLLLKLSSQPKYYVEQTMALYNEISINSKNKKLLDDFNVIKEYVENSINN</sequence>
<organism evidence="1 2">
    <name type="scientific">Providencia stuartii ATCC 25827</name>
    <dbReference type="NCBI Taxonomy" id="471874"/>
    <lineage>
        <taxon>Bacteria</taxon>
        <taxon>Pseudomonadati</taxon>
        <taxon>Pseudomonadota</taxon>
        <taxon>Gammaproteobacteria</taxon>
        <taxon>Enterobacterales</taxon>
        <taxon>Morganellaceae</taxon>
        <taxon>Providencia</taxon>
    </lineage>
</organism>
<gene>
    <name evidence="1" type="ORF">PROSTU_03714</name>
</gene>
<reference evidence="2" key="1">
    <citation type="submission" date="2008-04" db="EMBL/GenBank/DDBJ databases">
        <title>Draft genome sequence of Providencia stuartii (ATCC 25827).</title>
        <authorList>
            <person name="Sudarsanam P."/>
            <person name="Ley R."/>
            <person name="Guruge J."/>
            <person name="Turnbaugh P.J."/>
            <person name="Mahowald M."/>
            <person name="Liep D."/>
            <person name="Gordon J."/>
        </authorList>
    </citation>
    <scope>NUCLEOTIDE SEQUENCE [LARGE SCALE GENOMIC DNA]</scope>
    <source>
        <strain evidence="2">ATCC 25827</strain>
    </source>
</reference>
<accession>A0AA86Z1V9</accession>
<name>A0AA86Z1V9_PROST</name>
<evidence type="ECO:0000313" key="2">
    <source>
        <dbReference type="Proteomes" id="UP000004506"/>
    </source>
</evidence>
<proteinExistence type="predicted"/>
<dbReference type="AlphaFoldDB" id="A0AA86Z1V9"/>
<comment type="caution">
    <text evidence="1">The sequence shown here is derived from an EMBL/GenBank/DDBJ whole genome shotgun (WGS) entry which is preliminary data.</text>
</comment>
<reference evidence="2" key="2">
    <citation type="submission" date="2008-04" db="EMBL/GenBank/DDBJ databases">
        <title>Draft genome sequence of Providencia stuartii(ATCC 25827).</title>
        <authorList>
            <person name="Sudarsanam P."/>
            <person name="Ley R."/>
            <person name="Guruge J."/>
            <person name="Turnbaugh P.J."/>
            <person name="Mahowald M."/>
            <person name="Liep D."/>
            <person name="Gordon J."/>
        </authorList>
    </citation>
    <scope>NUCLEOTIDE SEQUENCE [LARGE SCALE GENOMIC DNA]</scope>
    <source>
        <strain evidence="2">ATCC 25827</strain>
    </source>
</reference>
<reference evidence="1 2" key="3">
    <citation type="submission" date="2008-05" db="EMBL/GenBank/DDBJ databases">
        <authorList>
            <person name="Fulton L."/>
            <person name="Clifton S."/>
            <person name="Fulton B."/>
            <person name="Xu J."/>
            <person name="Minx P."/>
            <person name="Pepin K.H."/>
            <person name="Johnson M."/>
            <person name="Thiruvilangam P."/>
            <person name="Bhonagiri V."/>
            <person name="Nash W.E."/>
            <person name="Mardis E.R."/>
            <person name="Wilson R.K."/>
        </authorList>
    </citation>
    <scope>NUCLEOTIDE SEQUENCE [LARGE SCALE GENOMIC DNA]</scope>
    <source>
        <strain evidence="1 2">ATCC 25827</strain>
    </source>
</reference>
<dbReference type="Proteomes" id="UP000004506">
    <property type="component" value="Unassembled WGS sequence"/>
</dbReference>
<dbReference type="EMBL" id="ABJD02000101">
    <property type="protein sequence ID" value="EDU60507.1"/>
    <property type="molecule type" value="Genomic_DNA"/>
</dbReference>
<evidence type="ECO:0000313" key="1">
    <source>
        <dbReference type="EMBL" id="EDU60507.1"/>
    </source>
</evidence>
<protein>
    <submittedName>
        <fullName evidence="1">Uncharacterized protein</fullName>
    </submittedName>
</protein>